<dbReference type="InterPro" id="IPR046623">
    <property type="entry name" value="DUF6536"/>
</dbReference>
<feature type="transmembrane region" description="Helical" evidence="2">
    <location>
        <begin position="85"/>
        <end position="109"/>
    </location>
</feature>
<dbReference type="Pfam" id="PF20163">
    <property type="entry name" value="DUF6536"/>
    <property type="match status" value="1"/>
</dbReference>
<feature type="domain" description="DUF6536" evidence="3">
    <location>
        <begin position="83"/>
        <end position="237"/>
    </location>
</feature>
<evidence type="ECO:0000259" key="3">
    <source>
        <dbReference type="Pfam" id="PF20163"/>
    </source>
</evidence>
<evidence type="ECO:0000256" key="1">
    <source>
        <dbReference type="SAM" id="MobiDB-lite"/>
    </source>
</evidence>
<feature type="transmembrane region" description="Helical" evidence="2">
    <location>
        <begin position="197"/>
        <end position="214"/>
    </location>
</feature>
<keyword evidence="2" id="KW-0472">Membrane</keyword>
<sequence length="855" mass="93682">MMDRNSDFHLRNLNQGLKLTRVSQHRSSSSVSKPLLPDEDDDSITPSHRGNELKPHGSFAEKWVPLALQPYCDWLFQLLPQGWRFSASLGVLLSSTVLLINILVAAWSFTVMRDHKADLVSAPVATGDCRDIEWWGSLIHLAINAASTLLLGASSSAMQILCAPSRKNVDEAHRRGSWLDIGVLSLRNVMSMSVSKFLLWVLLGLSSVPLHLVYNSTFFVSTINHHYDVYVASAQFTEGADFDSFIGKYDQEPYYANYSWTDLPVGSNPLEFQAAVVQNSSTGGGTFERLEKEDCMRSYSEIILPSRRNVILVTKTKPRDNVQLHGIVNFTQTELPEPNTISCNESSQGHILTSELGPVTCMTNSTLYGIAHYAMPVIGVKSPFYANWYYWMCSQKGYYYSGDRIETDDGRSIEMPQFLQPPGKFCSDGLWEDLVAGDNWSVYGFDVEYCLSEKLSGQCSLNVATSLLLVVIIFNIVKVAVIVATLFTITDKPLITIGDSIASFIEEEDIYTRGMCLLGKEDVIHHMGDGKSGTDGQLARLSTRQPSRSTFQLLSPKPFQPQSLHWFRAASTARWSTCLSLTLAAALTLLGLLIYAMVAVRPNLGHGAYPSIWSIDFHTTTPYNLITAWALPLTGPRALLSTVLISNTPQTLLSLLHLAHTSLLAALAAFRECAAHAARPRSLRVSDPARGSAQRSSYFLALPYRLSVPFAALSTLAHWLLSQAFWMVRIDAQDARGNALDADWRFSITTCAFSPKALVAAIAGVVALSAFVVGVGARRVGGDARGMPVGGTCSAVVAAACHGPEGTRAEELLMWGEVVGVGEEGEEEEEEEGVGRCGFGNVGRVQRPLVGRLYA</sequence>
<keyword evidence="2" id="KW-0812">Transmembrane</keyword>
<name>A0ABQ8GNB1_9PEZI</name>
<dbReference type="EMBL" id="JAGTJR010000006">
    <property type="protein sequence ID" value="KAH7059011.1"/>
    <property type="molecule type" value="Genomic_DNA"/>
</dbReference>
<reference evidence="4 5" key="1">
    <citation type="journal article" date="2021" name="Nat. Commun.">
        <title>Genetic determinants of endophytism in the Arabidopsis root mycobiome.</title>
        <authorList>
            <person name="Mesny F."/>
            <person name="Miyauchi S."/>
            <person name="Thiergart T."/>
            <person name="Pickel B."/>
            <person name="Atanasova L."/>
            <person name="Karlsson M."/>
            <person name="Huettel B."/>
            <person name="Barry K.W."/>
            <person name="Haridas S."/>
            <person name="Chen C."/>
            <person name="Bauer D."/>
            <person name="Andreopoulos W."/>
            <person name="Pangilinan J."/>
            <person name="LaButti K."/>
            <person name="Riley R."/>
            <person name="Lipzen A."/>
            <person name="Clum A."/>
            <person name="Drula E."/>
            <person name="Henrissat B."/>
            <person name="Kohler A."/>
            <person name="Grigoriev I.V."/>
            <person name="Martin F.M."/>
            <person name="Hacquard S."/>
        </authorList>
    </citation>
    <scope>NUCLEOTIDE SEQUENCE [LARGE SCALE GENOMIC DNA]</scope>
    <source>
        <strain evidence="4 5">MPI-SDFR-AT-0080</strain>
    </source>
</reference>
<dbReference type="PANTHER" id="PTHR35395:SF1">
    <property type="entry name" value="DUF6536 DOMAIN-CONTAINING PROTEIN"/>
    <property type="match status" value="1"/>
</dbReference>
<proteinExistence type="predicted"/>
<keyword evidence="2" id="KW-1133">Transmembrane helix</keyword>
<gene>
    <name evidence="4" type="ORF">B0J12DRAFT_380833</name>
</gene>
<dbReference type="Proteomes" id="UP000774617">
    <property type="component" value="Unassembled WGS sequence"/>
</dbReference>
<dbReference type="PANTHER" id="PTHR35395">
    <property type="entry name" value="DUF6536 DOMAIN-CONTAINING PROTEIN"/>
    <property type="match status" value="1"/>
</dbReference>
<feature type="compositionally biased region" description="Low complexity" evidence="1">
    <location>
        <begin position="21"/>
        <end position="32"/>
    </location>
</feature>
<organism evidence="4 5">
    <name type="scientific">Macrophomina phaseolina</name>
    <dbReference type="NCBI Taxonomy" id="35725"/>
    <lineage>
        <taxon>Eukaryota</taxon>
        <taxon>Fungi</taxon>
        <taxon>Dikarya</taxon>
        <taxon>Ascomycota</taxon>
        <taxon>Pezizomycotina</taxon>
        <taxon>Dothideomycetes</taxon>
        <taxon>Dothideomycetes incertae sedis</taxon>
        <taxon>Botryosphaeriales</taxon>
        <taxon>Botryosphaeriaceae</taxon>
        <taxon>Macrophomina</taxon>
    </lineage>
</organism>
<feature type="region of interest" description="Disordered" evidence="1">
    <location>
        <begin position="20"/>
        <end position="53"/>
    </location>
</feature>
<evidence type="ECO:0000256" key="2">
    <source>
        <dbReference type="SAM" id="Phobius"/>
    </source>
</evidence>
<comment type="caution">
    <text evidence="4">The sequence shown here is derived from an EMBL/GenBank/DDBJ whole genome shotgun (WGS) entry which is preliminary data.</text>
</comment>
<feature type="transmembrane region" description="Helical" evidence="2">
    <location>
        <begin position="698"/>
        <end position="721"/>
    </location>
</feature>
<evidence type="ECO:0000313" key="4">
    <source>
        <dbReference type="EMBL" id="KAH7059011.1"/>
    </source>
</evidence>
<accession>A0ABQ8GNB1</accession>
<feature type="transmembrane region" description="Helical" evidence="2">
    <location>
        <begin position="467"/>
        <end position="489"/>
    </location>
</feature>
<keyword evidence="5" id="KW-1185">Reference proteome</keyword>
<protein>
    <recommendedName>
        <fullName evidence="3">DUF6536 domain-containing protein</fullName>
    </recommendedName>
</protein>
<feature type="transmembrane region" description="Helical" evidence="2">
    <location>
        <begin position="578"/>
        <end position="600"/>
    </location>
</feature>
<feature type="transmembrane region" description="Helical" evidence="2">
    <location>
        <begin position="757"/>
        <end position="777"/>
    </location>
</feature>
<evidence type="ECO:0000313" key="5">
    <source>
        <dbReference type="Proteomes" id="UP000774617"/>
    </source>
</evidence>